<dbReference type="Proteomes" id="UP001201163">
    <property type="component" value="Unassembled WGS sequence"/>
</dbReference>
<evidence type="ECO:0000313" key="2">
    <source>
        <dbReference type="EMBL" id="KAH8988880.1"/>
    </source>
</evidence>
<comment type="caution">
    <text evidence="2">The sequence shown here is derived from an EMBL/GenBank/DDBJ whole genome shotgun (WGS) entry which is preliminary data.</text>
</comment>
<accession>A0AAD4LER7</accession>
<proteinExistence type="predicted"/>
<protein>
    <submittedName>
        <fullName evidence="2">Uncharacterized protein</fullName>
    </submittedName>
</protein>
<dbReference type="EMBL" id="JAKELL010000040">
    <property type="protein sequence ID" value="KAH8988880.1"/>
    <property type="molecule type" value="Genomic_DNA"/>
</dbReference>
<evidence type="ECO:0000313" key="3">
    <source>
        <dbReference type="Proteomes" id="UP001201163"/>
    </source>
</evidence>
<feature type="region of interest" description="Disordered" evidence="1">
    <location>
        <begin position="1"/>
        <end position="51"/>
    </location>
</feature>
<dbReference type="AlphaFoldDB" id="A0AAD4LER7"/>
<sequence>MQLTVLDWDNDVADSPRHPGPCDNARRLPRSSRDTEVPGSGSETRSGGEAFEPVINVELPSVSPTAPGHHALAVCASQDSCKWYTNVLSKASGRTIRSAHFKGAQLEFGQDCRAKSDDSGGLTYGYLIFVGQGARSRLEGIRARKLLKSLSVKQGIKYDSLGVFRKMKPDVRPVEMPDDPNRLVAFEAIGEATRSWIKGCEFTIARSLGDVYKDQVEHYAGGFSSSSASYRRKRQARVRAKVVR</sequence>
<gene>
    <name evidence="2" type="ORF">EDB92DRAFT_1817363</name>
</gene>
<name>A0AAD4LER7_9AGAM</name>
<organism evidence="2 3">
    <name type="scientific">Lactarius akahatsu</name>
    <dbReference type="NCBI Taxonomy" id="416441"/>
    <lineage>
        <taxon>Eukaryota</taxon>
        <taxon>Fungi</taxon>
        <taxon>Dikarya</taxon>
        <taxon>Basidiomycota</taxon>
        <taxon>Agaricomycotina</taxon>
        <taxon>Agaricomycetes</taxon>
        <taxon>Russulales</taxon>
        <taxon>Russulaceae</taxon>
        <taxon>Lactarius</taxon>
    </lineage>
</organism>
<evidence type="ECO:0000256" key="1">
    <source>
        <dbReference type="SAM" id="MobiDB-lite"/>
    </source>
</evidence>
<keyword evidence="3" id="KW-1185">Reference proteome</keyword>
<reference evidence="2" key="1">
    <citation type="submission" date="2022-01" db="EMBL/GenBank/DDBJ databases">
        <title>Comparative genomics reveals a dynamic genome evolution in the ectomycorrhizal milk-cap (Lactarius) mushrooms.</title>
        <authorList>
            <consortium name="DOE Joint Genome Institute"/>
            <person name="Lebreton A."/>
            <person name="Tang N."/>
            <person name="Kuo A."/>
            <person name="LaButti K."/>
            <person name="Drula E."/>
            <person name="Barry K."/>
            <person name="Clum A."/>
            <person name="Lipzen A."/>
            <person name="Mousain D."/>
            <person name="Ng V."/>
            <person name="Wang R."/>
            <person name="Wang X."/>
            <person name="Dai Y."/>
            <person name="Henrissat B."/>
            <person name="Grigoriev I.V."/>
            <person name="Guerin-Laguette A."/>
            <person name="Yu F."/>
            <person name="Martin F.M."/>
        </authorList>
    </citation>
    <scope>NUCLEOTIDE SEQUENCE</scope>
    <source>
        <strain evidence="2">QP</strain>
    </source>
</reference>